<evidence type="ECO:0000313" key="2">
    <source>
        <dbReference type="EMBL" id="NHF62660.1"/>
    </source>
</evidence>
<reference evidence="2 3" key="2">
    <citation type="submission" date="2020-03" db="EMBL/GenBank/DDBJ databases">
        <title>Chryseoglobus sp. isolated from a deep-sea seamount.</title>
        <authorList>
            <person name="Zhang D.-C."/>
        </authorList>
    </citation>
    <scope>NUCLEOTIDE SEQUENCE [LARGE SCALE GENOMIC DNA]</scope>
    <source>
        <strain evidence="2 3">KN1116</strain>
    </source>
</reference>
<keyword evidence="3" id="KW-1185">Reference proteome</keyword>
<dbReference type="PANTHER" id="PTHR46401:SF2">
    <property type="entry name" value="GLYCOSYLTRANSFERASE WBBK-RELATED"/>
    <property type="match status" value="1"/>
</dbReference>
<proteinExistence type="predicted"/>
<dbReference type="EMBL" id="VIKT02000006">
    <property type="protein sequence ID" value="NHF62660.1"/>
    <property type="molecule type" value="Genomic_DNA"/>
</dbReference>
<reference evidence="2 3" key="1">
    <citation type="submission" date="2019-06" db="EMBL/GenBank/DDBJ databases">
        <authorList>
            <person name="De-Chao Zhang Q."/>
        </authorList>
    </citation>
    <scope>NUCLEOTIDE SEQUENCE [LARGE SCALE GENOMIC DNA]</scope>
    <source>
        <strain evidence="2 3">KN1116</strain>
    </source>
</reference>
<keyword evidence="1" id="KW-0808">Transferase</keyword>
<organism evidence="2 3">
    <name type="scientific">Microcella pacifica</name>
    <dbReference type="NCBI Taxonomy" id="2591847"/>
    <lineage>
        <taxon>Bacteria</taxon>
        <taxon>Bacillati</taxon>
        <taxon>Actinomycetota</taxon>
        <taxon>Actinomycetes</taxon>
        <taxon>Micrococcales</taxon>
        <taxon>Microbacteriaceae</taxon>
        <taxon>Microcella</taxon>
    </lineage>
</organism>
<dbReference type="Pfam" id="PF13692">
    <property type="entry name" value="Glyco_trans_1_4"/>
    <property type="match status" value="1"/>
</dbReference>
<comment type="caution">
    <text evidence="2">The sequence shown here is derived from an EMBL/GenBank/DDBJ whole genome shotgun (WGS) entry which is preliminary data.</text>
</comment>
<gene>
    <name evidence="2" type="ORF">FK219_005320</name>
</gene>
<sequence length="353" mass="39196">MTVGLRYLPDYSASNPYQSMLYSRASDFDVDVSAITLDDLDALDPATGASIVHLHWTNPIVQRFADPSRARDSMRRTLDALRRYRERGGRLVWTVHNVLPHDHSNHVLELELCQHLAREADVVHVLSPSTLRAVEPYYPLLDATVITEGHASFLGHYPDTVTQEQARTHLRLEPDDEVIVSVGGVRPYRGLERLADAVTQLQRTRPRARLAVAGRPGRGTDVAALERALDAVPRTVRRLDFVPDDELQNWMRAADVAAMPYERILNSSSLPLAQTFGLPVVAPDLGVFHDHRGAPYLHLYPARSTEGLVAALDAALRAEDRAVRAAAARQAAEEYPPEAMSRGFFQQLLGALS</sequence>
<dbReference type="AlphaFoldDB" id="A0A9E5MHQ2"/>
<dbReference type="SUPFAM" id="SSF53756">
    <property type="entry name" value="UDP-Glycosyltransferase/glycogen phosphorylase"/>
    <property type="match status" value="1"/>
</dbReference>
<protein>
    <submittedName>
        <fullName evidence="2">Glycosyltransferase</fullName>
    </submittedName>
</protein>
<accession>A0A9E5MHQ2</accession>
<dbReference type="CDD" id="cd03801">
    <property type="entry name" value="GT4_PimA-like"/>
    <property type="match status" value="1"/>
</dbReference>
<evidence type="ECO:0000256" key="1">
    <source>
        <dbReference type="ARBA" id="ARBA00022679"/>
    </source>
</evidence>
<evidence type="ECO:0000313" key="3">
    <source>
        <dbReference type="Proteomes" id="UP000818266"/>
    </source>
</evidence>
<dbReference type="GO" id="GO:0016757">
    <property type="term" value="F:glycosyltransferase activity"/>
    <property type="evidence" value="ECO:0007669"/>
    <property type="project" value="TreeGrafter"/>
</dbReference>
<dbReference type="OrthoDB" id="9771846at2"/>
<dbReference type="Proteomes" id="UP000818266">
    <property type="component" value="Unassembled WGS sequence"/>
</dbReference>
<dbReference type="GO" id="GO:0009103">
    <property type="term" value="P:lipopolysaccharide biosynthetic process"/>
    <property type="evidence" value="ECO:0007669"/>
    <property type="project" value="TreeGrafter"/>
</dbReference>
<dbReference type="PANTHER" id="PTHR46401">
    <property type="entry name" value="GLYCOSYLTRANSFERASE WBBK-RELATED"/>
    <property type="match status" value="1"/>
</dbReference>
<dbReference type="RefSeq" id="WP_152582343.1">
    <property type="nucleotide sequence ID" value="NZ_VIKT02000006.1"/>
</dbReference>
<name>A0A9E5MHQ2_9MICO</name>
<dbReference type="Gene3D" id="3.40.50.2000">
    <property type="entry name" value="Glycogen Phosphorylase B"/>
    <property type="match status" value="2"/>
</dbReference>